<dbReference type="RefSeq" id="XP_028467720.1">
    <property type="nucleotide sequence ID" value="XM_028606790.1"/>
</dbReference>
<sequence>MLRPLLACSPSNGKPPGEDVPRPAGPCELLVGSGPGYGPGFGTRRGRLICAEISNLEILPECRPQPNPDGTCFSRYVVPGDGCSSLGAAHSLTNA</sequence>
<keyword evidence="2" id="KW-1185">Reference proteome</keyword>
<dbReference type="OrthoDB" id="73875at2759"/>
<dbReference type="GeneID" id="39575268"/>
<organism evidence="1 2">
    <name type="scientific">Sodiomyces alkalinus (strain CBS 110278 / VKM F-3762 / F11)</name>
    <name type="common">Alkaliphilic filamentous fungus</name>
    <dbReference type="NCBI Taxonomy" id="1314773"/>
    <lineage>
        <taxon>Eukaryota</taxon>
        <taxon>Fungi</taxon>
        <taxon>Dikarya</taxon>
        <taxon>Ascomycota</taxon>
        <taxon>Pezizomycotina</taxon>
        <taxon>Sordariomycetes</taxon>
        <taxon>Hypocreomycetidae</taxon>
        <taxon>Glomerellales</taxon>
        <taxon>Plectosphaerellaceae</taxon>
        <taxon>Sodiomyces</taxon>
    </lineage>
</organism>
<gene>
    <name evidence="1" type="ORF">SODALDRAFT_141198</name>
</gene>
<dbReference type="EMBL" id="ML119053">
    <property type="protein sequence ID" value="ROT39914.1"/>
    <property type="molecule type" value="Genomic_DNA"/>
</dbReference>
<protein>
    <submittedName>
        <fullName evidence="1">Uncharacterized protein</fullName>
    </submittedName>
</protein>
<accession>A0A3N2PZH3</accession>
<dbReference type="Proteomes" id="UP000272025">
    <property type="component" value="Unassembled WGS sequence"/>
</dbReference>
<dbReference type="AlphaFoldDB" id="A0A3N2PZH3"/>
<name>A0A3N2PZH3_SODAK</name>
<evidence type="ECO:0000313" key="1">
    <source>
        <dbReference type="EMBL" id="ROT39914.1"/>
    </source>
</evidence>
<reference evidence="1 2" key="1">
    <citation type="journal article" date="2018" name="Mol. Ecol.">
        <title>The obligate alkalophilic soda-lake fungus Sodiomyces alkalinus has shifted to a protein diet.</title>
        <authorList>
            <person name="Grum-Grzhimaylo A.A."/>
            <person name="Falkoski D.L."/>
            <person name="van den Heuvel J."/>
            <person name="Valero-Jimenez C.A."/>
            <person name="Min B."/>
            <person name="Choi I.G."/>
            <person name="Lipzen A."/>
            <person name="Daum C.G."/>
            <person name="Aanen D.K."/>
            <person name="Tsang A."/>
            <person name="Henrissat B."/>
            <person name="Bilanenko E.N."/>
            <person name="de Vries R.P."/>
            <person name="van Kan J.A.L."/>
            <person name="Grigoriev I.V."/>
            <person name="Debets A.J.M."/>
        </authorList>
    </citation>
    <scope>NUCLEOTIDE SEQUENCE [LARGE SCALE GENOMIC DNA]</scope>
    <source>
        <strain evidence="1 2">F11</strain>
    </source>
</reference>
<evidence type="ECO:0000313" key="2">
    <source>
        <dbReference type="Proteomes" id="UP000272025"/>
    </source>
</evidence>
<proteinExistence type="predicted"/>